<reference evidence="2" key="3">
    <citation type="submission" date="2014-01" db="EMBL/GenBank/DDBJ databases">
        <title>Evolution of pathogenesis and genome organization in the Tremellales.</title>
        <authorList>
            <person name="Cuomo C."/>
            <person name="Litvintseva A."/>
            <person name="Heitman J."/>
            <person name="Chen Y."/>
            <person name="Sun S."/>
            <person name="Springer D."/>
            <person name="Dromer F."/>
            <person name="Young S."/>
            <person name="Zeng Q."/>
            <person name="Chapman S."/>
            <person name="Gujja S."/>
            <person name="Saif S."/>
            <person name="Birren B."/>
        </authorList>
    </citation>
    <scope>NUCLEOTIDE SEQUENCE</scope>
    <source>
        <strain evidence="2">CBS 10118</strain>
    </source>
</reference>
<feature type="region of interest" description="Disordered" evidence="1">
    <location>
        <begin position="222"/>
        <end position="284"/>
    </location>
</feature>
<dbReference type="KEGG" id="kbi:30205717"/>
<evidence type="ECO:0000313" key="2">
    <source>
        <dbReference type="EMBL" id="OCF29805.1"/>
    </source>
</evidence>
<feature type="compositionally biased region" description="Polar residues" evidence="1">
    <location>
        <begin position="421"/>
        <end position="440"/>
    </location>
</feature>
<evidence type="ECO:0000313" key="4">
    <source>
        <dbReference type="Proteomes" id="UP000092730"/>
    </source>
</evidence>
<feature type="region of interest" description="Disordered" evidence="1">
    <location>
        <begin position="385"/>
        <end position="440"/>
    </location>
</feature>
<dbReference type="VEuPathDB" id="FungiDB:I302_01318"/>
<gene>
    <name evidence="2" type="ORF">I302_01318</name>
    <name evidence="3" type="ORF">I302_102629</name>
</gene>
<feature type="compositionally biased region" description="Polar residues" evidence="1">
    <location>
        <begin position="392"/>
        <end position="404"/>
    </location>
</feature>
<dbReference type="GeneID" id="30205717"/>
<proteinExistence type="predicted"/>
<reference evidence="3" key="2">
    <citation type="submission" date="2013-07" db="EMBL/GenBank/DDBJ databases">
        <authorList>
            <consortium name="The Broad Institute Genome Sequencing Platform"/>
            <person name="Cuomo C."/>
            <person name="Litvintseva A."/>
            <person name="Chen Y."/>
            <person name="Heitman J."/>
            <person name="Sun S."/>
            <person name="Springer D."/>
            <person name="Dromer F."/>
            <person name="Young S.K."/>
            <person name="Zeng Q."/>
            <person name="Gargeya S."/>
            <person name="Fitzgerald M."/>
            <person name="Abouelleil A."/>
            <person name="Alvarado L."/>
            <person name="Berlin A.M."/>
            <person name="Chapman S.B."/>
            <person name="Dewar J."/>
            <person name="Goldberg J."/>
            <person name="Griggs A."/>
            <person name="Gujja S."/>
            <person name="Hansen M."/>
            <person name="Howarth C."/>
            <person name="Imamovic A."/>
            <person name="Larimer J."/>
            <person name="McCowan C."/>
            <person name="Murphy C."/>
            <person name="Pearson M."/>
            <person name="Priest M."/>
            <person name="Roberts A."/>
            <person name="Saif S."/>
            <person name="Shea T."/>
            <person name="Sykes S."/>
            <person name="Wortman J."/>
            <person name="Nusbaum C."/>
            <person name="Birren B."/>
        </authorList>
    </citation>
    <scope>NUCLEOTIDE SEQUENCE</scope>
    <source>
        <strain evidence="3">CBS 10118</strain>
    </source>
</reference>
<name>A0A1B9GFV0_9TREE</name>
<evidence type="ECO:0000256" key="1">
    <source>
        <dbReference type="SAM" id="MobiDB-lite"/>
    </source>
</evidence>
<reference evidence="3" key="4">
    <citation type="submission" date="2024-02" db="EMBL/GenBank/DDBJ databases">
        <title>Comparative genomics of Cryptococcus and Kwoniella reveals pathogenesis evolution and contrasting modes of karyotype evolution via chromosome fusion or intercentromeric recombination.</title>
        <authorList>
            <person name="Coelho M.A."/>
            <person name="David-Palma M."/>
            <person name="Shea T."/>
            <person name="Bowers K."/>
            <person name="McGinley-Smith S."/>
            <person name="Mohammad A.W."/>
            <person name="Gnirke A."/>
            <person name="Yurkov A.M."/>
            <person name="Nowrousian M."/>
            <person name="Sun S."/>
            <person name="Cuomo C.A."/>
            <person name="Heitman J."/>
        </authorList>
    </citation>
    <scope>NUCLEOTIDE SEQUENCE</scope>
    <source>
        <strain evidence="3">CBS 10118</strain>
    </source>
</reference>
<dbReference type="AlphaFoldDB" id="A0A1B9GFV0"/>
<organism evidence="2">
    <name type="scientific">Kwoniella bestiolae CBS 10118</name>
    <dbReference type="NCBI Taxonomy" id="1296100"/>
    <lineage>
        <taxon>Eukaryota</taxon>
        <taxon>Fungi</taxon>
        <taxon>Dikarya</taxon>
        <taxon>Basidiomycota</taxon>
        <taxon>Agaricomycotina</taxon>
        <taxon>Tremellomycetes</taxon>
        <taxon>Tremellales</taxon>
        <taxon>Cryptococcaceae</taxon>
        <taxon>Kwoniella</taxon>
    </lineage>
</organism>
<dbReference type="EMBL" id="CP144541">
    <property type="protein sequence ID" value="WVW80643.1"/>
    <property type="molecule type" value="Genomic_DNA"/>
</dbReference>
<accession>A0A1B9GFV0</accession>
<sequence length="440" mass="48248">MPCKCPRGDHRDELGNFGEQPTLTGEVSPSVPCRTDISKLYASSGGNQLCYTCSANLAHALDFVSVPSTSRDDYLVAMLSDLQIKHPKKRIIGSEWASYFRAEGPSYREKARARVTSEGSKQPRSPVATTHELPSKDDRDDDGNGDNKETRVHHSTWNPAQTLREDASSLSGEPGWQTPPLLPFAEGPPRGPLHEDERHGSAMVMETEVPKLELSLLEETQISPDRSWRQDHVSSDTATFPSPSDGASTQQSPFDFSVLEGWESSPGGSGQAPGSFKFPHQPQKPADMTFAPAPLDAGQYTSAQSYQHSPWDLGEEAGIQPYAVTGQLGTGSWARSPNDNQIPLLSGNASNNWREYTGLEILQTSAEESGVWEATTMDLSYHSSRYAHGRGSDSSGRLNYQQGQDELRGDQLDQLAYDNYRGNSYTGDWWSTSPQYGTGQ</sequence>
<keyword evidence="4" id="KW-1185">Reference proteome</keyword>
<feature type="compositionally biased region" description="Polar residues" evidence="1">
    <location>
        <begin position="235"/>
        <end position="254"/>
    </location>
</feature>
<dbReference type="RefSeq" id="XP_019050875.1">
    <property type="nucleotide sequence ID" value="XM_019187997.1"/>
</dbReference>
<reference evidence="2" key="1">
    <citation type="submission" date="2013-07" db="EMBL/GenBank/DDBJ databases">
        <title>The Genome Sequence of Cryptococcus bestiolae CBS10118.</title>
        <authorList>
            <consortium name="The Broad Institute Genome Sequencing Platform"/>
            <person name="Cuomo C."/>
            <person name="Litvintseva A."/>
            <person name="Chen Y."/>
            <person name="Heitman J."/>
            <person name="Sun S."/>
            <person name="Springer D."/>
            <person name="Dromer F."/>
            <person name="Young S.K."/>
            <person name="Zeng Q."/>
            <person name="Gargeya S."/>
            <person name="Fitzgerald M."/>
            <person name="Abouelleil A."/>
            <person name="Alvarado L."/>
            <person name="Berlin A.M."/>
            <person name="Chapman S.B."/>
            <person name="Dewar J."/>
            <person name="Goldberg J."/>
            <person name="Griggs A."/>
            <person name="Gujja S."/>
            <person name="Hansen M."/>
            <person name="Howarth C."/>
            <person name="Imamovic A."/>
            <person name="Larimer J."/>
            <person name="McCowan C."/>
            <person name="Murphy C."/>
            <person name="Pearson M."/>
            <person name="Priest M."/>
            <person name="Roberts A."/>
            <person name="Saif S."/>
            <person name="Shea T."/>
            <person name="Sykes S."/>
            <person name="Wortman J."/>
            <person name="Nusbaum C."/>
            <person name="Birren B."/>
        </authorList>
    </citation>
    <scope>NUCLEOTIDE SEQUENCE [LARGE SCALE GENOMIC DNA]</scope>
    <source>
        <strain evidence="2">CBS 10118</strain>
    </source>
</reference>
<evidence type="ECO:0000313" key="3">
    <source>
        <dbReference type="EMBL" id="WVW80643.1"/>
    </source>
</evidence>
<dbReference type="EMBL" id="KI894018">
    <property type="protein sequence ID" value="OCF29805.1"/>
    <property type="molecule type" value="Genomic_DNA"/>
</dbReference>
<feature type="region of interest" description="Disordered" evidence="1">
    <location>
        <begin position="107"/>
        <end position="196"/>
    </location>
</feature>
<protein>
    <submittedName>
        <fullName evidence="2">Uncharacterized protein</fullName>
    </submittedName>
</protein>
<dbReference type="Proteomes" id="UP000092730">
    <property type="component" value="Chromosome 1"/>
</dbReference>